<comment type="similarity">
    <text evidence="1 5">Belongs to the peptidase S41A family.</text>
</comment>
<evidence type="ECO:0000259" key="7">
    <source>
        <dbReference type="PROSITE" id="PS50106"/>
    </source>
</evidence>
<comment type="caution">
    <text evidence="8">The sequence shown here is derived from an EMBL/GenBank/DDBJ whole genome shotgun (WGS) entry which is preliminary data.</text>
</comment>
<evidence type="ECO:0000256" key="1">
    <source>
        <dbReference type="ARBA" id="ARBA00009179"/>
    </source>
</evidence>
<dbReference type="RefSeq" id="WP_225699836.1">
    <property type="nucleotide sequence ID" value="NZ_JAIXNE010000008.1"/>
</dbReference>
<gene>
    <name evidence="8" type="ORF">LDX50_29140</name>
</gene>
<name>A0A9X1HYW3_9BACT</name>
<keyword evidence="4 5" id="KW-0720">Serine protease</keyword>
<dbReference type="InterPro" id="IPR001478">
    <property type="entry name" value="PDZ"/>
</dbReference>
<dbReference type="InterPro" id="IPR036034">
    <property type="entry name" value="PDZ_sf"/>
</dbReference>
<keyword evidence="6" id="KW-1133">Transmembrane helix</keyword>
<keyword evidence="9" id="KW-1185">Reference proteome</keyword>
<evidence type="ECO:0000313" key="9">
    <source>
        <dbReference type="Proteomes" id="UP001139409"/>
    </source>
</evidence>
<dbReference type="CDD" id="cd06782">
    <property type="entry name" value="cpPDZ_CPP-like"/>
    <property type="match status" value="1"/>
</dbReference>
<dbReference type="PANTHER" id="PTHR32060:SF30">
    <property type="entry name" value="CARBOXY-TERMINAL PROCESSING PROTEASE CTPA"/>
    <property type="match status" value="1"/>
</dbReference>
<proteinExistence type="inferred from homology"/>
<keyword evidence="3 5" id="KW-0378">Hydrolase</keyword>
<dbReference type="InterPro" id="IPR004447">
    <property type="entry name" value="Peptidase_S41A"/>
</dbReference>
<accession>A0A9X1HYW3</accession>
<evidence type="ECO:0000256" key="5">
    <source>
        <dbReference type="RuleBase" id="RU004404"/>
    </source>
</evidence>
<dbReference type="Gene3D" id="2.30.42.10">
    <property type="match status" value="1"/>
</dbReference>
<dbReference type="AlphaFoldDB" id="A0A9X1HYW3"/>
<dbReference type="SMART" id="SM00228">
    <property type="entry name" value="PDZ"/>
    <property type="match status" value="1"/>
</dbReference>
<dbReference type="SMART" id="SM00245">
    <property type="entry name" value="TSPc"/>
    <property type="match status" value="1"/>
</dbReference>
<evidence type="ECO:0000256" key="6">
    <source>
        <dbReference type="SAM" id="Phobius"/>
    </source>
</evidence>
<dbReference type="NCBIfam" id="TIGR00225">
    <property type="entry name" value="prc"/>
    <property type="match status" value="1"/>
</dbReference>
<dbReference type="SUPFAM" id="SSF52096">
    <property type="entry name" value="ClpP/crotonase"/>
    <property type="match status" value="1"/>
</dbReference>
<keyword evidence="6" id="KW-0472">Membrane</keyword>
<evidence type="ECO:0000256" key="2">
    <source>
        <dbReference type="ARBA" id="ARBA00022670"/>
    </source>
</evidence>
<evidence type="ECO:0000256" key="4">
    <source>
        <dbReference type="ARBA" id="ARBA00022825"/>
    </source>
</evidence>
<dbReference type="Gene3D" id="3.30.750.44">
    <property type="match status" value="1"/>
</dbReference>
<sequence length="544" mass="61161">MDSENKKNSRYQISLPIILAIGLAGGILIGATFSDSPKVQNDLGDNVQKFREVLTLIDRSYVDEVDMDGLVENAIEHMLTELDPHSAYISAKDRIVANEELQGNFEGIGIEFNIFKDTIVVVTPLSGGPSEKVGLKSGDRIVKIDGENVAGVGFTNEDVRKNLKGPKNSLVMVTVKRPGTRDLLDYEIERDKIPQFSVDAHYMIDDAIGYIKISRFSATTYDEFKTALVDLKEKGMTKLVLDLQSNPGGYMNRAVEITDEFLPDKQKIVYTKGKQKRYDDELYAEREGLFEKGDLIVLVNEGSASASEIVTGALQDNDRALVVGRRTFGKGLVQAPIDLTDGSELRLTISRYYTPSGRSIQKPYDDREDYAKDMMVRYEQGEFFSADSIHFNDSLKYATRTGRTVYGGGGIMPDYFVPLDTMNASAYLNRLFANNSAQEFTFKYVAENKEKLEAMGYENFYKNFTVSNSMLDQLVSIGQTNGAKPDLSDLNENRDLFKLQIKAQIARQIWDNQGFYPIYNQTNEVLQQAIKLFDESTKLDRTKM</sequence>
<dbReference type="Pfam" id="PF22694">
    <property type="entry name" value="CtpB_N-like"/>
    <property type="match status" value="1"/>
</dbReference>
<dbReference type="PANTHER" id="PTHR32060">
    <property type="entry name" value="TAIL-SPECIFIC PROTEASE"/>
    <property type="match status" value="1"/>
</dbReference>
<dbReference type="Pfam" id="PF17820">
    <property type="entry name" value="PDZ_6"/>
    <property type="match status" value="1"/>
</dbReference>
<dbReference type="Pfam" id="PF03572">
    <property type="entry name" value="Peptidase_S41"/>
    <property type="match status" value="1"/>
</dbReference>
<reference evidence="8" key="1">
    <citation type="submission" date="2021-09" db="EMBL/GenBank/DDBJ databases">
        <title>Fulvivirga sp. isolated from coastal sediment.</title>
        <authorList>
            <person name="Yu H."/>
        </authorList>
    </citation>
    <scope>NUCLEOTIDE SEQUENCE</scope>
    <source>
        <strain evidence="8">1062</strain>
    </source>
</reference>
<dbReference type="GO" id="GO:0030288">
    <property type="term" value="C:outer membrane-bounded periplasmic space"/>
    <property type="evidence" value="ECO:0007669"/>
    <property type="project" value="TreeGrafter"/>
</dbReference>
<dbReference type="GO" id="GO:0008236">
    <property type="term" value="F:serine-type peptidase activity"/>
    <property type="evidence" value="ECO:0007669"/>
    <property type="project" value="UniProtKB-KW"/>
</dbReference>
<evidence type="ECO:0000256" key="3">
    <source>
        <dbReference type="ARBA" id="ARBA00022801"/>
    </source>
</evidence>
<organism evidence="8 9">
    <name type="scientific">Fulvivirga sedimenti</name>
    <dbReference type="NCBI Taxonomy" id="2879465"/>
    <lineage>
        <taxon>Bacteria</taxon>
        <taxon>Pseudomonadati</taxon>
        <taxon>Bacteroidota</taxon>
        <taxon>Cytophagia</taxon>
        <taxon>Cytophagales</taxon>
        <taxon>Fulvivirgaceae</taxon>
        <taxon>Fulvivirga</taxon>
    </lineage>
</organism>
<dbReference type="GO" id="GO:0007165">
    <property type="term" value="P:signal transduction"/>
    <property type="evidence" value="ECO:0007669"/>
    <property type="project" value="TreeGrafter"/>
</dbReference>
<dbReference type="CDD" id="cd07560">
    <property type="entry name" value="Peptidase_S41_CPP"/>
    <property type="match status" value="1"/>
</dbReference>
<dbReference type="InterPro" id="IPR005151">
    <property type="entry name" value="Tail-specific_protease"/>
</dbReference>
<keyword evidence="6" id="KW-0812">Transmembrane</keyword>
<keyword evidence="2 5" id="KW-0645">Protease</keyword>
<dbReference type="Proteomes" id="UP001139409">
    <property type="component" value="Unassembled WGS sequence"/>
</dbReference>
<dbReference type="GO" id="GO:0004175">
    <property type="term" value="F:endopeptidase activity"/>
    <property type="evidence" value="ECO:0007669"/>
    <property type="project" value="TreeGrafter"/>
</dbReference>
<dbReference type="GO" id="GO:0006508">
    <property type="term" value="P:proteolysis"/>
    <property type="evidence" value="ECO:0007669"/>
    <property type="project" value="UniProtKB-KW"/>
</dbReference>
<dbReference type="FunFam" id="3.90.226.10:FF:000029">
    <property type="entry name" value="Peptidase, S41 family"/>
    <property type="match status" value="1"/>
</dbReference>
<dbReference type="InterPro" id="IPR041489">
    <property type="entry name" value="PDZ_6"/>
</dbReference>
<feature type="domain" description="PDZ" evidence="7">
    <location>
        <begin position="94"/>
        <end position="178"/>
    </location>
</feature>
<dbReference type="InterPro" id="IPR055210">
    <property type="entry name" value="CtpA/B_N"/>
</dbReference>
<dbReference type="PROSITE" id="PS50106">
    <property type="entry name" value="PDZ"/>
    <property type="match status" value="1"/>
</dbReference>
<dbReference type="SUPFAM" id="SSF50156">
    <property type="entry name" value="PDZ domain-like"/>
    <property type="match status" value="1"/>
</dbReference>
<dbReference type="Gene3D" id="3.90.226.10">
    <property type="entry name" value="2-enoyl-CoA Hydratase, Chain A, domain 1"/>
    <property type="match status" value="1"/>
</dbReference>
<dbReference type="InterPro" id="IPR029045">
    <property type="entry name" value="ClpP/crotonase-like_dom_sf"/>
</dbReference>
<protein>
    <submittedName>
        <fullName evidence="8">S41 family peptidase</fullName>
    </submittedName>
</protein>
<feature type="transmembrane region" description="Helical" evidence="6">
    <location>
        <begin position="12"/>
        <end position="33"/>
    </location>
</feature>
<dbReference type="EMBL" id="JAIXNE010000008">
    <property type="protein sequence ID" value="MCA6078974.1"/>
    <property type="molecule type" value="Genomic_DNA"/>
</dbReference>
<evidence type="ECO:0000313" key="8">
    <source>
        <dbReference type="EMBL" id="MCA6078974.1"/>
    </source>
</evidence>